<accession>A0A285KNQ6</accession>
<dbReference type="AlphaFoldDB" id="A0A285KNQ6"/>
<proteinExistence type="predicted"/>
<name>A0A285KNQ6_9ACTN</name>
<dbReference type="Proteomes" id="UP000219612">
    <property type="component" value="Unassembled WGS sequence"/>
</dbReference>
<sequence length="91" mass="9566">MVTAGNSLGGTIAGLHQLIAEHGEFRLEIVAGPDPDSPSAVVWFRADGIAAAIAQGRRFLAVADGSDDRYGELYQRNGDLADFLTTIHLGA</sequence>
<dbReference type="EMBL" id="OBDY01000044">
    <property type="protein sequence ID" value="SNY72921.1"/>
    <property type="molecule type" value="Genomic_DNA"/>
</dbReference>
<evidence type="ECO:0000313" key="2">
    <source>
        <dbReference type="Proteomes" id="UP000219612"/>
    </source>
</evidence>
<evidence type="ECO:0000313" key="1">
    <source>
        <dbReference type="EMBL" id="SNY72921.1"/>
    </source>
</evidence>
<protein>
    <submittedName>
        <fullName evidence="1">Uncharacterized protein</fullName>
    </submittedName>
</protein>
<gene>
    <name evidence="1" type="ORF">SAMN05421748_14459</name>
</gene>
<keyword evidence="2" id="KW-1185">Reference proteome</keyword>
<reference evidence="2" key="1">
    <citation type="submission" date="2017-09" db="EMBL/GenBank/DDBJ databases">
        <authorList>
            <person name="Varghese N."/>
            <person name="Submissions S."/>
        </authorList>
    </citation>
    <scope>NUCLEOTIDE SEQUENCE [LARGE SCALE GENOMIC DNA]</scope>
    <source>
        <strain evidence="2">CGMCC 4.6857</strain>
    </source>
</reference>
<organism evidence="1 2">
    <name type="scientific">Paractinoplanes atraurantiacus</name>
    <dbReference type="NCBI Taxonomy" id="1036182"/>
    <lineage>
        <taxon>Bacteria</taxon>
        <taxon>Bacillati</taxon>
        <taxon>Actinomycetota</taxon>
        <taxon>Actinomycetes</taxon>
        <taxon>Micromonosporales</taxon>
        <taxon>Micromonosporaceae</taxon>
        <taxon>Paractinoplanes</taxon>
    </lineage>
</organism>